<gene>
    <name evidence="2" type="ORF">PPSIR1_01804</name>
</gene>
<proteinExistence type="predicted"/>
<feature type="compositionally biased region" description="Basic and acidic residues" evidence="1">
    <location>
        <begin position="127"/>
        <end position="139"/>
    </location>
</feature>
<evidence type="ECO:0000313" key="3">
    <source>
        <dbReference type="Proteomes" id="UP000005801"/>
    </source>
</evidence>
<feature type="compositionally biased region" description="Low complexity" evidence="1">
    <location>
        <begin position="30"/>
        <end position="58"/>
    </location>
</feature>
<sequence>MIAARLCLSLAGAFALSGPPTLPEEPSSDATVETPSAEAPAPTPSEDAPASDAATAPSPESPAPPANAAPPASAPPRSALPAGLEVVPFPLEQTRDATPPPPIPGASNPSTPLPSPMGVAPSPMPRPEQRSVIDLRDPFNRPPTTPGRPGDASFAQRMLLPDLKDPFAPEARQVRSTTLDRQVPNDIRDPFHDAARPDSPRPPCSQTTGDGTVVQRPGAEPMRDPRCVTPAIDLRDPFPG</sequence>
<dbReference type="AlphaFoldDB" id="A6G873"/>
<feature type="compositionally biased region" description="Pro residues" evidence="1">
    <location>
        <begin position="59"/>
        <end position="74"/>
    </location>
</feature>
<dbReference type="EMBL" id="ABCS01000038">
    <property type="protein sequence ID" value="EDM77914.1"/>
    <property type="molecule type" value="Genomic_DNA"/>
</dbReference>
<dbReference type="Proteomes" id="UP000005801">
    <property type="component" value="Unassembled WGS sequence"/>
</dbReference>
<name>A6G873_9BACT</name>
<feature type="compositionally biased region" description="Basic and acidic residues" evidence="1">
    <location>
        <begin position="186"/>
        <end position="199"/>
    </location>
</feature>
<protein>
    <submittedName>
        <fullName evidence="2">Uncharacterized protein</fullName>
    </submittedName>
</protein>
<reference evidence="2 3" key="1">
    <citation type="submission" date="2007-06" db="EMBL/GenBank/DDBJ databases">
        <authorList>
            <person name="Shimkets L."/>
            <person name="Ferriera S."/>
            <person name="Johnson J."/>
            <person name="Kravitz S."/>
            <person name="Beeson K."/>
            <person name="Sutton G."/>
            <person name="Rogers Y.-H."/>
            <person name="Friedman R."/>
            <person name="Frazier M."/>
            <person name="Venter J.C."/>
        </authorList>
    </citation>
    <scope>NUCLEOTIDE SEQUENCE [LARGE SCALE GENOMIC DNA]</scope>
    <source>
        <strain evidence="2 3">SIR-1</strain>
    </source>
</reference>
<organism evidence="2 3">
    <name type="scientific">Plesiocystis pacifica SIR-1</name>
    <dbReference type="NCBI Taxonomy" id="391625"/>
    <lineage>
        <taxon>Bacteria</taxon>
        <taxon>Pseudomonadati</taxon>
        <taxon>Myxococcota</taxon>
        <taxon>Polyangia</taxon>
        <taxon>Nannocystales</taxon>
        <taxon>Nannocystaceae</taxon>
        <taxon>Plesiocystis</taxon>
    </lineage>
</organism>
<keyword evidence="3" id="KW-1185">Reference proteome</keyword>
<feature type="region of interest" description="Disordered" evidence="1">
    <location>
        <begin position="174"/>
        <end position="240"/>
    </location>
</feature>
<evidence type="ECO:0000313" key="2">
    <source>
        <dbReference type="EMBL" id="EDM77914.1"/>
    </source>
</evidence>
<comment type="caution">
    <text evidence="2">The sequence shown here is derived from an EMBL/GenBank/DDBJ whole genome shotgun (WGS) entry which is preliminary data.</text>
</comment>
<dbReference type="OrthoDB" id="9977400at2"/>
<accession>A6G873</accession>
<evidence type="ECO:0000256" key="1">
    <source>
        <dbReference type="SAM" id="MobiDB-lite"/>
    </source>
</evidence>
<feature type="region of interest" description="Disordered" evidence="1">
    <location>
        <begin position="15"/>
        <end position="153"/>
    </location>
</feature>
<dbReference type="STRING" id="391625.PPSIR1_01804"/>
<dbReference type="RefSeq" id="WP_006972918.1">
    <property type="nucleotide sequence ID" value="NZ_ABCS01000038.1"/>
</dbReference>